<proteinExistence type="predicted"/>
<keyword evidence="1" id="KW-1133">Transmembrane helix</keyword>
<keyword evidence="3" id="KW-1185">Reference proteome</keyword>
<feature type="transmembrane region" description="Helical" evidence="1">
    <location>
        <begin position="72"/>
        <end position="92"/>
    </location>
</feature>
<feature type="transmembrane region" description="Helical" evidence="1">
    <location>
        <begin position="43"/>
        <end position="63"/>
    </location>
</feature>
<name>A0ABX1YDK2_9BACL</name>
<gene>
    <name evidence="2" type="ORF">GC101_06220</name>
</gene>
<evidence type="ECO:0000313" key="2">
    <source>
        <dbReference type="EMBL" id="NOU78474.1"/>
    </source>
</evidence>
<feature type="transmembrane region" description="Helical" evidence="1">
    <location>
        <begin position="12"/>
        <end position="31"/>
    </location>
</feature>
<protein>
    <submittedName>
        <fullName evidence="2">Uncharacterized protein</fullName>
    </submittedName>
</protein>
<dbReference type="EMBL" id="WHOB01000019">
    <property type="protein sequence ID" value="NOU78474.1"/>
    <property type="molecule type" value="Genomic_DNA"/>
</dbReference>
<dbReference type="RefSeq" id="WP_171716554.1">
    <property type="nucleotide sequence ID" value="NZ_WHOB01000019.1"/>
</dbReference>
<keyword evidence="1" id="KW-0812">Transmembrane</keyword>
<dbReference type="Proteomes" id="UP000596857">
    <property type="component" value="Unassembled WGS sequence"/>
</dbReference>
<keyword evidence="1" id="KW-0472">Membrane</keyword>
<reference evidence="2 3" key="1">
    <citation type="submission" date="2019-10" db="EMBL/GenBank/DDBJ databases">
        <title>Description of Paenibacillus terricola sp. nov.</title>
        <authorList>
            <person name="Carlier A."/>
            <person name="Qi S."/>
        </authorList>
    </citation>
    <scope>NUCLEOTIDE SEQUENCE [LARGE SCALE GENOMIC DNA]</scope>
    <source>
        <strain evidence="2 3">LMG 31459</strain>
    </source>
</reference>
<feature type="transmembrane region" description="Helical" evidence="1">
    <location>
        <begin position="116"/>
        <end position="137"/>
    </location>
</feature>
<sequence>MEKLINAMFRAILYVLLAVGLHLILIYFLGIRMELREPGVIQTLFKMYLLPLLLGFVNCFLLIRTGGIKHQVIWFLGMMLSSFLLLFFFKVIQTSGDSEYGAIVSFELLPKYDLEMLLLFPRGVLVVQSVLTFYYLIKRKEILNRVLV</sequence>
<evidence type="ECO:0000256" key="1">
    <source>
        <dbReference type="SAM" id="Phobius"/>
    </source>
</evidence>
<accession>A0ABX1YDK2</accession>
<comment type="caution">
    <text evidence="2">The sequence shown here is derived from an EMBL/GenBank/DDBJ whole genome shotgun (WGS) entry which is preliminary data.</text>
</comment>
<organism evidence="2 3">
    <name type="scientific">Paenibacillus phytohabitans</name>
    <dbReference type="NCBI Taxonomy" id="2654978"/>
    <lineage>
        <taxon>Bacteria</taxon>
        <taxon>Bacillati</taxon>
        <taxon>Bacillota</taxon>
        <taxon>Bacilli</taxon>
        <taxon>Bacillales</taxon>
        <taxon>Paenibacillaceae</taxon>
        <taxon>Paenibacillus</taxon>
    </lineage>
</organism>
<evidence type="ECO:0000313" key="3">
    <source>
        <dbReference type="Proteomes" id="UP000596857"/>
    </source>
</evidence>